<gene>
    <name evidence="2" type="ORF">DRJ31_11105</name>
</gene>
<accession>A0A497EKC6</accession>
<feature type="non-terminal residue" evidence="2">
    <location>
        <position position="170"/>
    </location>
</feature>
<dbReference type="AlphaFoldDB" id="A0A497EKC6"/>
<dbReference type="Pfam" id="PF09376">
    <property type="entry name" value="NurA"/>
    <property type="match status" value="1"/>
</dbReference>
<protein>
    <recommendedName>
        <fullName evidence="1">NurA domain-containing protein</fullName>
    </recommendedName>
</protein>
<evidence type="ECO:0000313" key="2">
    <source>
        <dbReference type="EMBL" id="RLE45557.1"/>
    </source>
</evidence>
<reference evidence="2 3" key="1">
    <citation type="submission" date="2018-06" db="EMBL/GenBank/DDBJ databases">
        <title>Extensive metabolic versatility and redundancy in microbially diverse, dynamic hydrothermal sediments.</title>
        <authorList>
            <person name="Dombrowski N."/>
            <person name="Teske A."/>
            <person name="Baker B.J."/>
        </authorList>
    </citation>
    <scope>NUCLEOTIDE SEQUENCE [LARGE SCALE GENOMIC DNA]</scope>
    <source>
        <strain evidence="2">B66_G16</strain>
    </source>
</reference>
<evidence type="ECO:0000313" key="3">
    <source>
        <dbReference type="Proteomes" id="UP000278475"/>
    </source>
</evidence>
<comment type="caution">
    <text evidence="2">The sequence shown here is derived from an EMBL/GenBank/DDBJ whole genome shotgun (WGS) entry which is preliminary data.</text>
</comment>
<organism evidence="2 3">
    <name type="scientific">Thermoproteota archaeon</name>
    <dbReference type="NCBI Taxonomy" id="2056631"/>
    <lineage>
        <taxon>Archaea</taxon>
        <taxon>Thermoproteota</taxon>
    </lineage>
</organism>
<evidence type="ECO:0000259" key="1">
    <source>
        <dbReference type="Pfam" id="PF09376"/>
    </source>
</evidence>
<proteinExistence type="predicted"/>
<feature type="domain" description="NurA" evidence="1">
    <location>
        <begin position="60"/>
        <end position="159"/>
    </location>
</feature>
<name>A0A497EKC6_9CREN</name>
<dbReference type="Proteomes" id="UP000278475">
    <property type="component" value="Unassembled WGS sequence"/>
</dbReference>
<dbReference type="InterPro" id="IPR018977">
    <property type="entry name" value="NurA_domain"/>
</dbReference>
<sequence>MGEEEERITVAPMLLFRLREMLIDYFEALASGIVSTDFYRREIAGISVGRINASSWSPSRVVVVDGGSNVVSMNAGFLGVCSAVAVVFEGNRVSGRIIGEPELVPDSPRDLVVFEVLDQVMCVLDKLREAKVFETALRALEEFDPELLVIDGPLMPYGALAKMPTGTLYE</sequence>
<dbReference type="EMBL" id="QMQV01000247">
    <property type="protein sequence ID" value="RLE45557.1"/>
    <property type="molecule type" value="Genomic_DNA"/>
</dbReference>